<dbReference type="InterPro" id="IPR011856">
    <property type="entry name" value="tRNA_endonuc-like_dom_sf"/>
</dbReference>
<dbReference type="SUPFAM" id="SSF52980">
    <property type="entry name" value="Restriction endonuclease-like"/>
    <property type="match status" value="1"/>
</dbReference>
<name>A0A4Y6PPE8_PERCE</name>
<dbReference type="PANTHER" id="PTHR34039:SF1">
    <property type="entry name" value="UPF0102 PROTEIN YRAN"/>
    <property type="match status" value="1"/>
</dbReference>
<dbReference type="HAMAP" id="MF_00048">
    <property type="entry name" value="UPF0102"/>
    <property type="match status" value="1"/>
</dbReference>
<dbReference type="EMBL" id="CP041186">
    <property type="protein sequence ID" value="QDG49979.1"/>
    <property type="molecule type" value="Genomic_DNA"/>
</dbReference>
<proteinExistence type="inferred from homology"/>
<evidence type="ECO:0000313" key="3">
    <source>
        <dbReference type="EMBL" id="QDG49979.1"/>
    </source>
</evidence>
<dbReference type="OrthoDB" id="9794876at2"/>
<protein>
    <recommendedName>
        <fullName evidence="2">UPF0102 protein FIV42_04255</fullName>
    </recommendedName>
</protein>
<dbReference type="InterPro" id="IPR003509">
    <property type="entry name" value="UPF0102_YraN-like"/>
</dbReference>
<reference evidence="3 4" key="1">
    <citation type="submission" date="2019-06" db="EMBL/GenBank/DDBJ databases">
        <title>Persicimonas caeni gen. nov., sp. nov., a predatory bacterium isolated from solar saltern.</title>
        <authorList>
            <person name="Wang S."/>
        </authorList>
    </citation>
    <scope>NUCLEOTIDE SEQUENCE [LARGE SCALE GENOMIC DNA]</scope>
    <source>
        <strain evidence="3 4">YN101</strain>
    </source>
</reference>
<evidence type="ECO:0000256" key="1">
    <source>
        <dbReference type="ARBA" id="ARBA00006738"/>
    </source>
</evidence>
<dbReference type="Pfam" id="PF02021">
    <property type="entry name" value="UPF0102"/>
    <property type="match status" value="1"/>
</dbReference>
<comment type="similarity">
    <text evidence="1 2">Belongs to the UPF0102 family.</text>
</comment>
<dbReference type="PANTHER" id="PTHR34039">
    <property type="entry name" value="UPF0102 PROTEIN YRAN"/>
    <property type="match status" value="1"/>
</dbReference>
<gene>
    <name evidence="3" type="ORF">FIV42_04255</name>
</gene>
<keyword evidence="4" id="KW-1185">Reference proteome</keyword>
<dbReference type="InterPro" id="IPR011335">
    <property type="entry name" value="Restrct_endonuc-II-like"/>
</dbReference>
<dbReference type="RefSeq" id="WP_141196475.1">
    <property type="nucleotide sequence ID" value="NZ_CP041186.1"/>
</dbReference>
<dbReference type="Gene3D" id="3.40.1350.10">
    <property type="match status" value="1"/>
</dbReference>
<organism evidence="3 4">
    <name type="scientific">Persicimonas caeni</name>
    <dbReference type="NCBI Taxonomy" id="2292766"/>
    <lineage>
        <taxon>Bacteria</taxon>
        <taxon>Deltaproteobacteria</taxon>
        <taxon>Bradymonadales</taxon>
        <taxon>Bradymonadaceae</taxon>
        <taxon>Persicimonas</taxon>
    </lineage>
</organism>
<accession>A0A5B8XZZ0</accession>
<dbReference type="AlphaFoldDB" id="A0A4Y6PPE8"/>
<dbReference type="Proteomes" id="UP000315995">
    <property type="component" value="Chromosome"/>
</dbReference>
<evidence type="ECO:0000256" key="2">
    <source>
        <dbReference type="HAMAP-Rule" id="MF_00048"/>
    </source>
</evidence>
<accession>A0A4Y6PPE8</accession>
<sequence length="142" mass="16275">MEQTKDDSKDLDPRREIGMAGEDLAAEHMRELGWEVLHRNYTLKMGELDMVASRYGKVGHRMEQTLAFVEVKTKRTPLGPPPEASVNARKRGRLVRLAKVYLQKEKVRKVNVRFDVIAIDLSGEEPKLTHFPCAFDADGRVW</sequence>
<dbReference type="GO" id="GO:0003676">
    <property type="term" value="F:nucleic acid binding"/>
    <property type="evidence" value="ECO:0007669"/>
    <property type="project" value="InterPro"/>
</dbReference>
<evidence type="ECO:0000313" key="4">
    <source>
        <dbReference type="Proteomes" id="UP000315995"/>
    </source>
</evidence>